<organism evidence="1 2">
    <name type="scientific">Delftia lacustris</name>
    <dbReference type="NCBI Taxonomy" id="558537"/>
    <lineage>
        <taxon>Bacteria</taxon>
        <taxon>Pseudomonadati</taxon>
        <taxon>Pseudomonadota</taxon>
        <taxon>Betaproteobacteria</taxon>
        <taxon>Burkholderiales</taxon>
        <taxon>Comamonadaceae</taxon>
        <taxon>Delftia</taxon>
    </lineage>
</organism>
<sequence length="69" mass="7574">MPLPARAKSPIGISRMLETPMKKGLFLLVEVCAPVCEDGHVTRLNQALALIAARISTDQTVSFLNARRR</sequence>
<evidence type="ECO:0000313" key="1">
    <source>
        <dbReference type="EMBL" id="SDY84355.1"/>
    </source>
</evidence>
<protein>
    <submittedName>
        <fullName evidence="1">Uncharacterized protein</fullName>
    </submittedName>
</protein>
<accession>A0A1H3N7A9</accession>
<reference evidence="1 2" key="1">
    <citation type="submission" date="2016-10" db="EMBL/GenBank/DDBJ databases">
        <authorList>
            <person name="de Groot N.N."/>
        </authorList>
    </citation>
    <scope>NUCLEOTIDE SEQUENCE [LARGE SCALE GENOMIC DNA]</scope>
    <source>
        <strain evidence="1 2">LMG 24775</strain>
    </source>
</reference>
<dbReference type="Proteomes" id="UP000183417">
    <property type="component" value="Unassembled WGS sequence"/>
</dbReference>
<name>A0A1H3N7A9_9BURK</name>
<gene>
    <name evidence="1" type="ORF">SAMN05421547_108191</name>
</gene>
<proteinExistence type="predicted"/>
<evidence type="ECO:0000313" key="2">
    <source>
        <dbReference type="Proteomes" id="UP000183417"/>
    </source>
</evidence>
<dbReference type="EMBL" id="FNPE01000008">
    <property type="protein sequence ID" value="SDY84355.1"/>
    <property type="molecule type" value="Genomic_DNA"/>
</dbReference>
<dbReference type="AlphaFoldDB" id="A0A1H3N7A9"/>